<gene>
    <name evidence="14" type="ORF">BB934_36565</name>
</gene>
<evidence type="ECO:0000256" key="9">
    <source>
        <dbReference type="SAM" id="Coils"/>
    </source>
</evidence>
<dbReference type="SMART" id="SM00091">
    <property type="entry name" value="PAS"/>
    <property type="match status" value="1"/>
</dbReference>
<dbReference type="SUPFAM" id="SSF52540">
    <property type="entry name" value="P-loop containing nucleoside triphosphate hydrolases"/>
    <property type="match status" value="1"/>
</dbReference>
<dbReference type="Pfam" id="PF00069">
    <property type="entry name" value="Pkinase"/>
    <property type="match status" value="1"/>
</dbReference>
<protein>
    <recommendedName>
        <fullName evidence="2">histidine kinase</fullName>
        <ecNumber evidence="2">2.7.13.3</ecNumber>
    </recommendedName>
</protein>
<evidence type="ECO:0000256" key="7">
    <source>
        <dbReference type="ARBA" id="ARBA00022840"/>
    </source>
</evidence>
<dbReference type="FunFam" id="3.30.565.10:FF:000042">
    <property type="entry name" value="Two-component sensor histidine kinase KdpD"/>
    <property type="match status" value="1"/>
</dbReference>
<organism evidence="14">
    <name type="scientific">Microvirga ossetica</name>
    <dbReference type="NCBI Taxonomy" id="1882682"/>
    <lineage>
        <taxon>Bacteria</taxon>
        <taxon>Pseudomonadati</taxon>
        <taxon>Pseudomonadota</taxon>
        <taxon>Alphaproteobacteria</taxon>
        <taxon>Hyphomicrobiales</taxon>
        <taxon>Methylobacteriaceae</taxon>
        <taxon>Microvirga</taxon>
    </lineage>
</organism>
<dbReference type="GO" id="GO:0000155">
    <property type="term" value="F:phosphorelay sensor kinase activity"/>
    <property type="evidence" value="ECO:0007669"/>
    <property type="project" value="InterPro"/>
</dbReference>
<keyword evidence="5" id="KW-0547">Nucleotide-binding</keyword>
<dbReference type="CDD" id="cd00082">
    <property type="entry name" value="HisKA"/>
    <property type="match status" value="1"/>
</dbReference>
<dbReference type="InterPro" id="IPR029016">
    <property type="entry name" value="GAF-like_dom_sf"/>
</dbReference>
<dbReference type="Gene3D" id="3.30.450.20">
    <property type="entry name" value="PAS domain"/>
    <property type="match status" value="1"/>
</dbReference>
<dbReference type="InterPro" id="IPR027417">
    <property type="entry name" value="P-loop_NTPase"/>
</dbReference>
<dbReference type="CDD" id="cd00130">
    <property type="entry name" value="PAS"/>
    <property type="match status" value="1"/>
</dbReference>
<dbReference type="SUPFAM" id="SSF47384">
    <property type="entry name" value="Homodimeric domain of signal transducing histidine kinase"/>
    <property type="match status" value="1"/>
</dbReference>
<keyword evidence="6 14" id="KW-0418">Kinase</keyword>
<sequence>MNLSFRFGAQEESSFQFLWEDGERSFYRGWRLDDEGQRKAVLAVWPAAEHPAPASLHRLAHEYGLKDELDSAWALRPLELGREGGRTVLVLEDPNGEPLDRLLGVPMEVGRFLHLAIGIATALGRVHQRGLIHKDLKPTNILVTGEDGQVRLTGFGLASQLQRERQGLAPPEEIAGTLAYMAPEQTGRMNRSIDSRSDLYALGVTLYQMLTGVLPFTATDPMEWVHCHIARQPIPPAERQKEVPEAISAVVMKLLAKTAEERYQTALGLECDLQHCLAEWKAHCRIDAFPPGAHDTPDRLLIPEKLYGREPEIDTLLAAFGRVVTSGVPKLVLVSGYSGIGKSSVVRELHKVLVPPRGLFASGKFDQFKRDIPYSTLAQAFQGLIRTLLAKSDGELASWRDALLAALGPNGQLMVDLVPELKLIIGEQPPVPELPPQQSQSRCQLVFRRFLGVFAQPDHPLALFLDDLQWLDPGTLDLLEDWLTQPDVQHLLLIGAYRDNEIDATHPLRRKLEAIRKAGASVQEIVLAPLGLGDVGRLIADALHSERDGAEPLARLVHKKTAGNPFFTIQFLTALAEESLLAFDHGQVRWSWDLERIKAKGFTDNVVDLMLGKLTRLPGAIQTALRQLACLGNGAAIATLSMVNGTSKAATDAALWEAARAGLVFRQAGTYRFLHDRVQEAAYALIPEGERAAEHLRIGRQLVARTPPETVEARVFEIVSQLNRGAALITTAEERERLAELNLLAGRRARASTAYASALTYLMAGTALLPEDAWERRLELAFALELHRAECEFLTGLLMEAEARLTALASRAISLPDLATVTRLQVDLFMTLGRSDSAVAVGLDYLRRIGIAWSAHPTREEVRQEYARIWRQLGDRPIETLLDLPRMTDPVACGTMEVLTALVTPALFSDENLRCLIIGRMGNLSLEHGNSDASCYAYTAIGTVLGPYFGNYKAGLRFGQLGLDLVEQPGMDRLKARVYLAFGNLANPSIRHPRTARPPARHAFDAAQQAGDLTYAAFSCNGLITQLLASGDPLAEVQREAEHGLDFARQARFALVVDLITAQLQLIRTLRGLTPAFGRFDDIQCDEERLERHLEADSRLAIASCLYWIRKLQARVLAGDHAGAVAAAAKAERLLWMSPSIFERAEYHFYAALMLASLCGAASTAERNQDRQALAGHHRQLRKWAEHCPENFESRAALVGAEIACIDGRDVDAMRLYEQAIRSARASGFVHNEAIATERASAFYRARGFDQFAALYLRNARHCYLRWGADGKVRQLDEIYPHLREDGPASSPTRTIGAPVEYLDLSTVITVSQAVSGEIVLEKLLETLMRTALAQAGAVRGLLILSHGAEPRIAAEAMTCGDTIVVHLRDEPVVPAALPESVLHYVLRTRENVVLDDASAPNPFATDPYIPQHHARSVLCLPLLNQAKLIGVLYLENNLAPRVFAPARMAVLKLLASQAAISIENTRLYRDLEQREARIRRLVEANIIGIFLWNFDGRILEANDAFLHIVAYGREELVAGRLRWTDLTPPEYQPADQGAAEEIRQTGSCRPYEKEFLRKDGSRVPVLLGGTTFEESRTQGVAFVLDLTEHKRMEAEARESERRLRESQMELAHANRVTTMGQLTASIAHEVNQPIAAAVTNAQAGLRWLAREPPDMAEVRQSLGRIVESAERAGEVIGRIKALVKKAPALKGRLDVNEAVCDVVSLTRSEALKHGVSLQTDLAPGLPSVAGDRVQLQQVVLNLIMNAIEAMSGLDAGPREVLVRSEADASGGVVVAVRDSGPGLDAKGLERVFAPFYTTKSSGMGMGLAICRSIIEAHGGRLWAEANEPRGAVFQFTLPLEGQDHPQ</sequence>
<dbReference type="SMART" id="SM00388">
    <property type="entry name" value="HisKA"/>
    <property type="match status" value="1"/>
</dbReference>
<evidence type="ECO:0000256" key="2">
    <source>
        <dbReference type="ARBA" id="ARBA00012438"/>
    </source>
</evidence>
<reference evidence="14" key="1">
    <citation type="submission" date="2016-07" db="EMBL/GenBank/DDBJ databases">
        <title>Microvirga ossetica sp. nov. a new species of rhizobia isolated from root nodules of the legume species Vicia alpestris Steven originated from North Ossetia region in the Caucasus.</title>
        <authorList>
            <person name="Safronova V.I."/>
            <person name="Kuznetsova I.G."/>
            <person name="Sazanova A.L."/>
            <person name="Belimov A."/>
            <person name="Andronov E."/>
            <person name="Osledkin Y.S."/>
            <person name="Onishchuk O.P."/>
            <person name="Kurchak O.N."/>
            <person name="Shaposhnikov A.I."/>
            <person name="Willems A."/>
            <person name="Tikhonovich I.A."/>
        </authorList>
    </citation>
    <scope>NUCLEOTIDE SEQUENCE [LARGE SCALE GENOMIC DNA]</scope>
    <source>
        <strain evidence="14">V5/3M</strain>
        <plasmid evidence="14">unnamed3</plasmid>
    </source>
</reference>
<dbReference type="EC" id="2.7.13.3" evidence="2"/>
<dbReference type="InterPro" id="IPR035965">
    <property type="entry name" value="PAS-like_dom_sf"/>
</dbReference>
<dbReference type="Gene3D" id="3.30.450.40">
    <property type="match status" value="1"/>
</dbReference>
<dbReference type="SMART" id="SM00220">
    <property type="entry name" value="S_TKc"/>
    <property type="match status" value="1"/>
</dbReference>
<dbReference type="Gene3D" id="3.30.565.10">
    <property type="entry name" value="Histidine kinase-like ATPase, C-terminal domain"/>
    <property type="match status" value="1"/>
</dbReference>
<dbReference type="InterPro" id="IPR041664">
    <property type="entry name" value="AAA_16"/>
</dbReference>
<dbReference type="InterPro" id="IPR036097">
    <property type="entry name" value="HisK_dim/P_sf"/>
</dbReference>
<dbReference type="Pfam" id="PF02518">
    <property type="entry name" value="HATPase_c"/>
    <property type="match status" value="1"/>
</dbReference>
<accession>A0A1B2EUW6</accession>
<dbReference type="Pfam" id="PF01590">
    <property type="entry name" value="GAF"/>
    <property type="match status" value="1"/>
</dbReference>
<dbReference type="Pfam" id="PF13191">
    <property type="entry name" value="AAA_16"/>
    <property type="match status" value="1"/>
</dbReference>
<dbReference type="InterPro" id="IPR011009">
    <property type="entry name" value="Kinase-like_dom_sf"/>
</dbReference>
<evidence type="ECO:0000313" key="14">
    <source>
        <dbReference type="EMBL" id="ANY83748.1"/>
    </source>
</evidence>
<dbReference type="SUPFAM" id="SSF55781">
    <property type="entry name" value="GAF domain-like"/>
    <property type="match status" value="1"/>
</dbReference>
<proteinExistence type="predicted"/>
<dbReference type="Gene3D" id="3.40.50.300">
    <property type="entry name" value="P-loop containing nucleotide triphosphate hydrolases"/>
    <property type="match status" value="1"/>
</dbReference>
<dbReference type="InterPro" id="IPR000014">
    <property type="entry name" value="PAS"/>
</dbReference>
<feature type="coiled-coil region" evidence="9">
    <location>
        <begin position="1590"/>
        <end position="1617"/>
    </location>
</feature>
<dbReference type="PROSITE" id="PS50112">
    <property type="entry name" value="PAS"/>
    <property type="match status" value="1"/>
</dbReference>
<dbReference type="InterPro" id="IPR003018">
    <property type="entry name" value="GAF"/>
</dbReference>
<evidence type="ECO:0000256" key="4">
    <source>
        <dbReference type="ARBA" id="ARBA00022679"/>
    </source>
</evidence>
<evidence type="ECO:0000256" key="1">
    <source>
        <dbReference type="ARBA" id="ARBA00000085"/>
    </source>
</evidence>
<dbReference type="CDD" id="cd14014">
    <property type="entry name" value="STKc_PknB_like"/>
    <property type="match status" value="1"/>
</dbReference>
<dbReference type="PROSITE" id="PS50109">
    <property type="entry name" value="HIS_KIN"/>
    <property type="match status" value="1"/>
</dbReference>
<keyword evidence="3" id="KW-0597">Phosphoprotein</keyword>
<dbReference type="InterPro" id="IPR003594">
    <property type="entry name" value="HATPase_dom"/>
</dbReference>
<dbReference type="GO" id="GO:0005524">
    <property type="term" value="F:ATP binding"/>
    <property type="evidence" value="ECO:0007669"/>
    <property type="project" value="UniProtKB-KW"/>
</dbReference>
<geneLocation type="plasmid" evidence="14">
    <name>unnamed3</name>
</geneLocation>
<dbReference type="PANTHER" id="PTHR43642:SF1">
    <property type="entry name" value="HYBRID SIGNAL TRANSDUCTION HISTIDINE KINASE G"/>
    <property type="match status" value="1"/>
</dbReference>
<dbReference type="Gene3D" id="1.10.510.10">
    <property type="entry name" value="Transferase(Phosphotransferase) domain 1"/>
    <property type="match status" value="1"/>
</dbReference>
<dbReference type="SUPFAM" id="SSF56112">
    <property type="entry name" value="Protein kinase-like (PK-like)"/>
    <property type="match status" value="1"/>
</dbReference>
<dbReference type="SUPFAM" id="SSF55874">
    <property type="entry name" value="ATPase domain of HSP90 chaperone/DNA topoisomerase II/histidine kinase"/>
    <property type="match status" value="1"/>
</dbReference>
<evidence type="ECO:0000259" key="11">
    <source>
        <dbReference type="PROSITE" id="PS50109"/>
    </source>
</evidence>
<dbReference type="Pfam" id="PF00512">
    <property type="entry name" value="HisKA"/>
    <property type="match status" value="1"/>
</dbReference>
<dbReference type="KEGG" id="moc:BB934_36565"/>
<evidence type="ECO:0000259" key="10">
    <source>
        <dbReference type="PROSITE" id="PS50011"/>
    </source>
</evidence>
<evidence type="ECO:0000259" key="12">
    <source>
        <dbReference type="PROSITE" id="PS50112"/>
    </source>
</evidence>
<feature type="domain" description="PAS" evidence="12">
    <location>
        <begin position="1475"/>
        <end position="1547"/>
    </location>
</feature>
<dbReference type="SMART" id="SM00387">
    <property type="entry name" value="HATPase_c"/>
    <property type="match status" value="1"/>
</dbReference>
<dbReference type="Pfam" id="PF13426">
    <property type="entry name" value="PAS_9"/>
    <property type="match status" value="1"/>
</dbReference>
<dbReference type="EMBL" id="CP016618">
    <property type="protein sequence ID" value="ANY83748.1"/>
    <property type="molecule type" value="Genomic_DNA"/>
</dbReference>
<keyword evidence="8" id="KW-0902">Two-component regulatory system</keyword>
<dbReference type="PANTHER" id="PTHR43642">
    <property type="entry name" value="HYBRID SIGNAL TRANSDUCTION HISTIDINE KINASE G"/>
    <property type="match status" value="1"/>
</dbReference>
<dbReference type="NCBIfam" id="TIGR00229">
    <property type="entry name" value="sensory_box"/>
    <property type="match status" value="1"/>
</dbReference>
<feature type="domain" description="PAC" evidence="13">
    <location>
        <begin position="1550"/>
        <end position="1599"/>
    </location>
</feature>
<keyword evidence="7" id="KW-0067">ATP-binding</keyword>
<feature type="domain" description="Histidine kinase" evidence="11">
    <location>
        <begin position="1626"/>
        <end position="1842"/>
    </location>
</feature>
<dbReference type="InterPro" id="IPR008271">
    <property type="entry name" value="Ser/Thr_kinase_AS"/>
</dbReference>
<evidence type="ECO:0000256" key="8">
    <source>
        <dbReference type="ARBA" id="ARBA00023012"/>
    </source>
</evidence>
<keyword evidence="14" id="KW-0614">Plasmid</keyword>
<dbReference type="InterPro" id="IPR053159">
    <property type="entry name" value="Hybrid_Histidine_Kinase"/>
</dbReference>
<keyword evidence="9" id="KW-0175">Coiled coil</keyword>
<dbReference type="RefSeq" id="WP_237050558.1">
    <property type="nucleotide sequence ID" value="NZ_CP016618.1"/>
</dbReference>
<dbReference type="InterPro" id="IPR005467">
    <property type="entry name" value="His_kinase_dom"/>
</dbReference>
<dbReference type="GO" id="GO:0042802">
    <property type="term" value="F:identical protein binding"/>
    <property type="evidence" value="ECO:0007669"/>
    <property type="project" value="UniProtKB-ARBA"/>
</dbReference>
<evidence type="ECO:0000256" key="3">
    <source>
        <dbReference type="ARBA" id="ARBA00022553"/>
    </source>
</evidence>
<dbReference type="PROSITE" id="PS50011">
    <property type="entry name" value="PROTEIN_KINASE_DOM"/>
    <property type="match status" value="1"/>
</dbReference>
<dbReference type="FunFam" id="1.10.287.130:FF:000055">
    <property type="entry name" value="Two-component sensor histidine kinase"/>
    <property type="match status" value="1"/>
</dbReference>
<evidence type="ECO:0000256" key="5">
    <source>
        <dbReference type="ARBA" id="ARBA00022741"/>
    </source>
</evidence>
<dbReference type="GO" id="GO:0009882">
    <property type="term" value="F:blue light photoreceptor activity"/>
    <property type="evidence" value="ECO:0007669"/>
    <property type="project" value="UniProtKB-ARBA"/>
</dbReference>
<dbReference type="SMART" id="SM00065">
    <property type="entry name" value="GAF"/>
    <property type="match status" value="1"/>
</dbReference>
<dbReference type="SUPFAM" id="SSF55785">
    <property type="entry name" value="PYP-like sensor domain (PAS domain)"/>
    <property type="match status" value="1"/>
</dbReference>
<dbReference type="PROSITE" id="PS00108">
    <property type="entry name" value="PROTEIN_KINASE_ST"/>
    <property type="match status" value="1"/>
</dbReference>
<dbReference type="Gene3D" id="1.10.287.130">
    <property type="match status" value="1"/>
</dbReference>
<dbReference type="InterPro" id="IPR000719">
    <property type="entry name" value="Prot_kinase_dom"/>
</dbReference>
<name>A0A1B2EUW6_9HYPH</name>
<comment type="catalytic activity">
    <reaction evidence="1">
        <text>ATP + protein L-histidine = ADP + protein N-phospho-L-histidine.</text>
        <dbReference type="EC" id="2.7.13.3"/>
    </reaction>
</comment>
<dbReference type="InterPro" id="IPR004358">
    <property type="entry name" value="Sig_transdc_His_kin-like_C"/>
</dbReference>
<feature type="domain" description="Protein kinase" evidence="10">
    <location>
        <begin position="15"/>
        <end position="278"/>
    </location>
</feature>
<dbReference type="InterPro" id="IPR036890">
    <property type="entry name" value="HATPase_C_sf"/>
</dbReference>
<evidence type="ECO:0000256" key="6">
    <source>
        <dbReference type="ARBA" id="ARBA00022777"/>
    </source>
</evidence>
<dbReference type="PRINTS" id="PR00344">
    <property type="entry name" value="BCTRLSENSOR"/>
</dbReference>
<dbReference type="InterPro" id="IPR000700">
    <property type="entry name" value="PAS-assoc_C"/>
</dbReference>
<keyword evidence="4" id="KW-0808">Transferase</keyword>
<evidence type="ECO:0000259" key="13">
    <source>
        <dbReference type="PROSITE" id="PS50113"/>
    </source>
</evidence>
<dbReference type="PROSITE" id="PS50113">
    <property type="entry name" value="PAC"/>
    <property type="match status" value="1"/>
</dbReference>
<dbReference type="InterPro" id="IPR003661">
    <property type="entry name" value="HisK_dim/P_dom"/>
</dbReference>